<evidence type="ECO:0000256" key="2">
    <source>
        <dbReference type="SAM" id="MobiDB-lite"/>
    </source>
</evidence>
<name>A0AAT9HP52_9ACTN</name>
<feature type="region of interest" description="Disordered" evidence="2">
    <location>
        <begin position="1"/>
        <end position="51"/>
    </location>
</feature>
<dbReference type="Gene3D" id="2.60.120.10">
    <property type="entry name" value="Jelly Rolls"/>
    <property type="match status" value="1"/>
</dbReference>
<evidence type="ECO:0000313" key="4">
    <source>
        <dbReference type="EMBL" id="BFO19233.1"/>
    </source>
</evidence>
<evidence type="ECO:0000259" key="3">
    <source>
        <dbReference type="Pfam" id="PF07883"/>
    </source>
</evidence>
<organism evidence="4">
    <name type="scientific">Streptomyces haneummycinicus</name>
    <dbReference type="NCBI Taxonomy" id="3074435"/>
    <lineage>
        <taxon>Bacteria</taxon>
        <taxon>Bacillati</taxon>
        <taxon>Actinomycetota</taxon>
        <taxon>Actinomycetes</taxon>
        <taxon>Kitasatosporales</taxon>
        <taxon>Streptomycetaceae</taxon>
        <taxon>Streptomyces</taxon>
    </lineage>
</organism>
<feature type="compositionally biased region" description="Basic and acidic residues" evidence="2">
    <location>
        <begin position="1"/>
        <end position="31"/>
    </location>
</feature>
<keyword evidence="1" id="KW-0479">Metal-binding</keyword>
<reference evidence="4" key="2">
    <citation type="submission" date="2024-07" db="EMBL/GenBank/DDBJ databases">
        <title>Streptomyces haneummycinica sp. nov., a new antibiotic-producing actinobacterium isolated from marine sediment.</title>
        <authorList>
            <person name="Uemura M."/>
            <person name="Hamada M."/>
            <person name="Hirano S."/>
            <person name="Kobayashi K."/>
            <person name="Ohshiro T."/>
            <person name="Kobayashi T."/>
            <person name="Terahara T."/>
        </authorList>
    </citation>
    <scope>NUCLEOTIDE SEQUENCE</scope>
    <source>
        <strain evidence="4">KM77-8</strain>
    </source>
</reference>
<proteinExistence type="predicted"/>
<accession>A0AAT9HP52</accession>
<dbReference type="InterPro" id="IPR013096">
    <property type="entry name" value="Cupin_2"/>
</dbReference>
<protein>
    <recommendedName>
        <fullName evidence="3">Cupin type-2 domain-containing protein</fullName>
    </recommendedName>
</protein>
<dbReference type="EMBL" id="AP035768">
    <property type="protein sequence ID" value="BFO19233.1"/>
    <property type="molecule type" value="Genomic_DNA"/>
</dbReference>
<dbReference type="InterPro" id="IPR011051">
    <property type="entry name" value="RmlC_Cupin_sf"/>
</dbReference>
<dbReference type="InterPro" id="IPR014710">
    <property type="entry name" value="RmlC-like_jellyroll"/>
</dbReference>
<dbReference type="Pfam" id="PF07883">
    <property type="entry name" value="Cupin_2"/>
    <property type="match status" value="1"/>
</dbReference>
<dbReference type="SUPFAM" id="SSF51182">
    <property type="entry name" value="RmlC-like cupins"/>
    <property type="match status" value="1"/>
</dbReference>
<reference evidence="4" key="1">
    <citation type="submission" date="2024-06" db="EMBL/GenBank/DDBJ databases">
        <authorList>
            <consortium name="consrtm"/>
            <person name="Uemura M."/>
            <person name="Terahara T."/>
        </authorList>
    </citation>
    <scope>NUCLEOTIDE SEQUENCE</scope>
    <source>
        <strain evidence="4">KM77-8</strain>
    </source>
</reference>
<dbReference type="PANTHER" id="PTHR35848">
    <property type="entry name" value="OXALATE-BINDING PROTEIN"/>
    <property type="match status" value="1"/>
</dbReference>
<dbReference type="InterPro" id="IPR051610">
    <property type="entry name" value="GPI/OXD"/>
</dbReference>
<feature type="domain" description="Cupin type-2" evidence="3">
    <location>
        <begin position="68"/>
        <end position="135"/>
    </location>
</feature>
<gene>
    <name evidence="4" type="ORF">SHKM778_56210</name>
</gene>
<sequence length="163" mass="18061">MPEGHRSAVERPNVGRRDIVERRGTPPDDHHHQGRVRAPARPGRRGRDDTLITTPSAGGENRITSGMSVYPVGSGAPLHSHNCDEHVTVLDGEAEVWVDGEVTRLERYDTTYIPSPVPHLFRNAGGTPLRILWVYSSGHVTRTFTETSRTVEHLSAEDRMGRG</sequence>
<dbReference type="CDD" id="cd02209">
    <property type="entry name" value="cupin_XRE_C"/>
    <property type="match status" value="1"/>
</dbReference>
<dbReference type="GO" id="GO:0046872">
    <property type="term" value="F:metal ion binding"/>
    <property type="evidence" value="ECO:0007669"/>
    <property type="project" value="UniProtKB-KW"/>
</dbReference>
<evidence type="ECO:0000256" key="1">
    <source>
        <dbReference type="ARBA" id="ARBA00022723"/>
    </source>
</evidence>
<dbReference type="AlphaFoldDB" id="A0AAT9HP52"/>
<dbReference type="PANTHER" id="PTHR35848:SF6">
    <property type="entry name" value="CUPIN TYPE-2 DOMAIN-CONTAINING PROTEIN"/>
    <property type="match status" value="1"/>
</dbReference>